<protein>
    <recommendedName>
        <fullName evidence="8">Glycosyltransferase family 92 protein</fullName>
        <ecNumber evidence="8">2.4.1.-</ecNumber>
    </recommendedName>
</protein>
<evidence type="ECO:0000256" key="1">
    <source>
        <dbReference type="ARBA" id="ARBA00004167"/>
    </source>
</evidence>
<gene>
    <name evidence="9" type="ORF">LITE_LOCUS51340</name>
</gene>
<dbReference type="Proteomes" id="UP001154282">
    <property type="component" value="Unassembled WGS sequence"/>
</dbReference>
<dbReference type="Pfam" id="PF01697">
    <property type="entry name" value="Glyco_transf_92"/>
    <property type="match status" value="1"/>
</dbReference>
<comment type="subcellular location">
    <subcellularLocation>
        <location evidence="1">Membrane</location>
        <topology evidence="1">Single-pass membrane protein</topology>
    </subcellularLocation>
</comment>
<dbReference type="GO" id="GO:0005737">
    <property type="term" value="C:cytoplasm"/>
    <property type="evidence" value="ECO:0007669"/>
    <property type="project" value="TreeGrafter"/>
</dbReference>
<evidence type="ECO:0000256" key="2">
    <source>
        <dbReference type="ARBA" id="ARBA00007647"/>
    </source>
</evidence>
<keyword evidence="6 8" id="KW-1133">Transmembrane helix</keyword>
<keyword evidence="4 8" id="KW-0808">Transferase</keyword>
<evidence type="ECO:0000313" key="10">
    <source>
        <dbReference type="Proteomes" id="UP001154282"/>
    </source>
</evidence>
<evidence type="ECO:0000256" key="4">
    <source>
        <dbReference type="ARBA" id="ARBA00022679"/>
    </source>
</evidence>
<dbReference type="GO" id="GO:0016020">
    <property type="term" value="C:membrane"/>
    <property type="evidence" value="ECO:0007669"/>
    <property type="project" value="UniProtKB-SubCell"/>
</dbReference>
<dbReference type="PANTHER" id="PTHR21461">
    <property type="entry name" value="GLYCOSYLTRANSFERASE FAMILY 92 PROTEIN"/>
    <property type="match status" value="1"/>
</dbReference>
<sequence>MDADQRRKRKRANHGGTTSALKLILSFRSLTLGIILFLFTLFYFSGSDRSPFRPVLRVSGFTRVLPVLLTQDYFGGGGKSLPLVIESRVLLPDHLLLVLSNRVRRGESLECVYYHQLGDADLLDEMLVKLAISADDYQESKSIVRCELPPVNYSAAVDLRRPGGEVVEGNWMASSRRAANQTADEEISDSVPDWGKVVYEAILDWNTVVVLAKGLNLKPRREVDPAEFRCHFSLSNNLSREESFVFTTEATAAAQEVVRCLLPRSIRKNNTALAEGIRVTVSRVEDSSASPAALPSVAKVYNPKSHGMRGEGEGKYELCACTMLWNQASVLKEWVMYHSWLGVERWFIYDNNSDDGLQDVADELNSRNHNVSRHVWPWIKAQEAGFSHCALRAKYECKWVGFFDVDEFFYFPRHGGQTPLPGQNSLRAMVSNYTDSPTIAEVRTMCHSFGPSGLTEPPKQGVTVGYTCRLQAPERHKSFVRPDLLDMTLLNIVHHFKLREGYKSTNVAEGTAVINHYKYQVWDTFKAKFLRRVSTYVTNWQDDHNKGSKDRAPGLGTEAVEPPDWRLRFCEVWDTGLKDFVLGSFADVGTGLLPWERSSSSSARRRR</sequence>
<name>A0AAV0S746_9ROSI</name>
<evidence type="ECO:0000256" key="3">
    <source>
        <dbReference type="ARBA" id="ARBA00022676"/>
    </source>
</evidence>
<accession>A0AAV0S746</accession>
<dbReference type="InterPro" id="IPR008166">
    <property type="entry name" value="Glyco_transf_92"/>
</dbReference>
<dbReference type="EMBL" id="CAMGYJ010000011">
    <property type="protein sequence ID" value="CAI0627617.1"/>
    <property type="molecule type" value="Genomic_DNA"/>
</dbReference>
<evidence type="ECO:0000313" key="9">
    <source>
        <dbReference type="EMBL" id="CAI0627617.1"/>
    </source>
</evidence>
<dbReference type="AlphaFoldDB" id="A0AAV0S746"/>
<dbReference type="GO" id="GO:0016757">
    <property type="term" value="F:glycosyltransferase activity"/>
    <property type="evidence" value="ECO:0007669"/>
    <property type="project" value="UniProtKB-UniRule"/>
</dbReference>
<comment type="caution">
    <text evidence="9">The sequence shown here is derived from an EMBL/GenBank/DDBJ whole genome shotgun (WGS) entry which is preliminary data.</text>
</comment>
<keyword evidence="5 8" id="KW-0812">Transmembrane</keyword>
<keyword evidence="7 8" id="KW-0472">Membrane</keyword>
<evidence type="ECO:0000256" key="8">
    <source>
        <dbReference type="RuleBase" id="RU366017"/>
    </source>
</evidence>
<reference evidence="9" key="1">
    <citation type="submission" date="2022-08" db="EMBL/GenBank/DDBJ databases">
        <authorList>
            <person name="Gutierrez-Valencia J."/>
        </authorList>
    </citation>
    <scope>NUCLEOTIDE SEQUENCE</scope>
</reference>
<dbReference type="EC" id="2.4.1.-" evidence="8"/>
<keyword evidence="3 8" id="KW-0328">Glycosyltransferase</keyword>
<evidence type="ECO:0000256" key="6">
    <source>
        <dbReference type="ARBA" id="ARBA00022989"/>
    </source>
</evidence>
<evidence type="ECO:0000256" key="7">
    <source>
        <dbReference type="ARBA" id="ARBA00023136"/>
    </source>
</evidence>
<feature type="transmembrane region" description="Helical" evidence="8">
    <location>
        <begin position="21"/>
        <end position="44"/>
    </location>
</feature>
<organism evidence="9 10">
    <name type="scientific">Linum tenue</name>
    <dbReference type="NCBI Taxonomy" id="586396"/>
    <lineage>
        <taxon>Eukaryota</taxon>
        <taxon>Viridiplantae</taxon>
        <taxon>Streptophyta</taxon>
        <taxon>Embryophyta</taxon>
        <taxon>Tracheophyta</taxon>
        <taxon>Spermatophyta</taxon>
        <taxon>Magnoliopsida</taxon>
        <taxon>eudicotyledons</taxon>
        <taxon>Gunneridae</taxon>
        <taxon>Pentapetalae</taxon>
        <taxon>rosids</taxon>
        <taxon>fabids</taxon>
        <taxon>Malpighiales</taxon>
        <taxon>Linaceae</taxon>
        <taxon>Linum</taxon>
    </lineage>
</organism>
<evidence type="ECO:0000256" key="5">
    <source>
        <dbReference type="ARBA" id="ARBA00022692"/>
    </source>
</evidence>
<comment type="similarity">
    <text evidence="2 8">Belongs to the glycosyltransferase 92 family.</text>
</comment>
<dbReference type="PANTHER" id="PTHR21461:SF16">
    <property type="entry name" value="GLYCOSYLTRANSFERASE FAMILY 92 PROTEIN RCOM_0530710"/>
    <property type="match status" value="1"/>
</dbReference>
<keyword evidence="10" id="KW-1185">Reference proteome</keyword>
<proteinExistence type="inferred from homology"/>